<dbReference type="Proteomes" id="UP000176204">
    <property type="component" value="Chromosome I"/>
</dbReference>
<dbReference type="STRING" id="1679444.PYTT_1257"/>
<dbReference type="OrthoDB" id="564871at2"/>
<dbReference type="GO" id="GO:0016740">
    <property type="term" value="F:transferase activity"/>
    <property type="evidence" value="ECO:0007669"/>
    <property type="project" value="UniProtKB-KW"/>
</dbReference>
<protein>
    <submittedName>
        <fullName evidence="1">Nucleotide-diphospho-sugar transferases</fullName>
    </submittedName>
</protein>
<dbReference type="InterPro" id="IPR029044">
    <property type="entry name" value="Nucleotide-diphossugar_trans"/>
</dbReference>
<reference evidence="2" key="1">
    <citation type="submission" date="2016-09" db="EMBL/GenBank/DDBJ databases">
        <authorList>
            <person name="Koehorst J."/>
        </authorList>
    </citation>
    <scope>NUCLEOTIDE SEQUENCE [LARGE SCALE GENOMIC DNA]</scope>
</reference>
<dbReference type="AlphaFoldDB" id="A0A1C7PBY5"/>
<gene>
    <name evidence="1" type="ORF">PYTT_1257</name>
</gene>
<proteinExistence type="predicted"/>
<organism evidence="1 2">
    <name type="scientific">Akkermansia glycaniphila</name>
    <dbReference type="NCBI Taxonomy" id="1679444"/>
    <lineage>
        <taxon>Bacteria</taxon>
        <taxon>Pseudomonadati</taxon>
        <taxon>Verrucomicrobiota</taxon>
        <taxon>Verrucomicrobiia</taxon>
        <taxon>Verrucomicrobiales</taxon>
        <taxon>Akkermansiaceae</taxon>
        <taxon>Akkermansia</taxon>
    </lineage>
</organism>
<dbReference type="PATRIC" id="fig|1679444.3.peg.2926"/>
<dbReference type="EMBL" id="LT629973">
    <property type="protein sequence ID" value="SEH85839.1"/>
    <property type="molecule type" value="Genomic_DNA"/>
</dbReference>
<name>A0A1C7PBY5_9BACT</name>
<sequence length="251" mass="29376">MSKKPECNVICLKWGTRYPASYTNILYHSVKRHLSRPFRFLCVTDDPSGLDEGIEPHPFPDNPGYEKWPNIFSKLTILQDGFAGLEGPTLFLDVDVVIMQDIDCFFDYMPGRNCIIHNWIEWHKTLFRKRPAIGNSSIFRFDAGRSGYIFETFVREFEAANDHRRYPTEQAFLTHAMKNPCWWPEEWVKSFKRTCRPVFPLNLLKAPARPDTKILVFHGNPDPDQAVDGFRGKKVHHRVLPAKWILDDWHV</sequence>
<dbReference type="KEGG" id="agl:PYTT_1257"/>
<keyword evidence="2" id="KW-1185">Reference proteome</keyword>
<keyword evidence="1" id="KW-0808">Transferase</keyword>
<dbReference type="RefSeq" id="WP_067775592.1">
    <property type="nucleotide sequence ID" value="NZ_LIGX01000022.1"/>
</dbReference>
<accession>A0A1C7PBY5</accession>
<evidence type="ECO:0000313" key="2">
    <source>
        <dbReference type="Proteomes" id="UP000176204"/>
    </source>
</evidence>
<evidence type="ECO:0000313" key="1">
    <source>
        <dbReference type="EMBL" id="SEH85839.1"/>
    </source>
</evidence>
<dbReference type="SUPFAM" id="SSF53448">
    <property type="entry name" value="Nucleotide-diphospho-sugar transferases"/>
    <property type="match status" value="1"/>
</dbReference>